<dbReference type="AlphaFoldDB" id="A0A2U3NCL8"/>
<gene>
    <name evidence="1" type="ORF">MTAB308_2714</name>
</gene>
<dbReference type="OrthoDB" id="4735704at2"/>
<sequence>MTLPDDPASWREVADQLTPEQAAGFELQERSGDDPATLRAMADTLANANAGEVTSGQIPAPPDATRIYGWQANGDRTWREFDGRTTRVGEAVIRVVGRQFGDGTCERWISLSATHDEEFQAEQARELAAALEAVAEEAERLG</sequence>
<dbReference type="Proteomes" id="UP000241595">
    <property type="component" value="Unassembled WGS sequence"/>
</dbReference>
<name>A0A2U3NCL8_9MYCO</name>
<keyword evidence="2" id="KW-1185">Reference proteome</keyword>
<accession>A0A2U3NCL8</accession>
<protein>
    <submittedName>
        <fullName evidence="1">Uncharacterized protein</fullName>
    </submittedName>
</protein>
<evidence type="ECO:0000313" key="2">
    <source>
        <dbReference type="Proteomes" id="UP000241595"/>
    </source>
</evidence>
<dbReference type="RefSeq" id="WP_077099885.1">
    <property type="nucleotide sequence ID" value="NZ_LT717700.1"/>
</dbReference>
<evidence type="ECO:0000313" key="1">
    <source>
        <dbReference type="EMBL" id="SPM29223.1"/>
    </source>
</evidence>
<dbReference type="EMBL" id="FTRV01000011">
    <property type="protein sequence ID" value="SPM29223.1"/>
    <property type="molecule type" value="Genomic_DNA"/>
</dbReference>
<reference evidence="1 2" key="1">
    <citation type="submission" date="2017-01" db="EMBL/GenBank/DDBJ databases">
        <authorList>
            <consortium name="Urmite Genomes"/>
        </authorList>
    </citation>
    <scope>NUCLEOTIDE SEQUENCE [LARGE SCALE GENOMIC DNA]</scope>
    <source>
        <strain evidence="1 2">AB308</strain>
    </source>
</reference>
<proteinExistence type="predicted"/>
<organism evidence="1 2">
    <name type="scientific">Mycobacterium terramassiliense</name>
    <dbReference type="NCBI Taxonomy" id="1841859"/>
    <lineage>
        <taxon>Bacteria</taxon>
        <taxon>Bacillati</taxon>
        <taxon>Actinomycetota</taxon>
        <taxon>Actinomycetes</taxon>
        <taxon>Mycobacteriales</taxon>
        <taxon>Mycobacteriaceae</taxon>
        <taxon>Mycobacterium</taxon>
    </lineage>
</organism>